<sequence>MSEEGKKQPQQHILHQHSLEPSAPPPQQHYGTFPVVPSYPTPSQPVIGFSQPAPPPWAISPSSGHPYYAQGYQAVPGYAVVEGRPVRQPRLPCCGCGMGWFLFIIGFFLAAIPWYVGAFVLLCTIVDHREKPGYVACTIAAAVAAVAVILGAANGADAW</sequence>
<feature type="region of interest" description="Disordered" evidence="1">
    <location>
        <begin position="1"/>
        <end position="27"/>
    </location>
</feature>
<keyword evidence="2" id="KW-0472">Membrane</keyword>
<dbReference type="Proteomes" id="UP000663760">
    <property type="component" value="Chromosome 9"/>
</dbReference>
<accession>A0A7I8KW33</accession>
<evidence type="ECO:0000313" key="4">
    <source>
        <dbReference type="Proteomes" id="UP000663760"/>
    </source>
</evidence>
<dbReference type="PANTHER" id="PTHR46631:SF4">
    <property type="entry name" value="OS06G0359400 PROTEIN"/>
    <property type="match status" value="1"/>
</dbReference>
<dbReference type="AlphaFoldDB" id="A0A7I8KW33"/>
<dbReference type="PANTHER" id="PTHR46631">
    <property type="entry name" value="60S RIBOSOMAL PROTEIN L18A-LIKE"/>
    <property type="match status" value="1"/>
</dbReference>
<keyword evidence="2" id="KW-0812">Transmembrane</keyword>
<evidence type="ECO:0000313" key="3">
    <source>
        <dbReference type="EMBL" id="CAA7402000.1"/>
    </source>
</evidence>
<keyword evidence="4" id="KW-1185">Reference proteome</keyword>
<protein>
    <submittedName>
        <fullName evidence="3">Uncharacterized protein</fullName>
    </submittedName>
</protein>
<reference evidence="3" key="1">
    <citation type="submission" date="2020-02" db="EMBL/GenBank/DDBJ databases">
        <authorList>
            <person name="Scholz U."/>
            <person name="Mascher M."/>
            <person name="Fiebig A."/>
        </authorList>
    </citation>
    <scope>NUCLEOTIDE SEQUENCE</scope>
</reference>
<keyword evidence="2" id="KW-1133">Transmembrane helix</keyword>
<feature type="transmembrane region" description="Helical" evidence="2">
    <location>
        <begin position="98"/>
        <end position="122"/>
    </location>
</feature>
<proteinExistence type="predicted"/>
<gene>
    <name evidence="3" type="ORF">SI8410_09012678</name>
</gene>
<evidence type="ECO:0000256" key="1">
    <source>
        <dbReference type="SAM" id="MobiDB-lite"/>
    </source>
</evidence>
<dbReference type="EMBL" id="LR746272">
    <property type="protein sequence ID" value="CAA7402000.1"/>
    <property type="molecule type" value="Genomic_DNA"/>
</dbReference>
<organism evidence="3 4">
    <name type="scientific">Spirodela intermedia</name>
    <name type="common">Intermediate duckweed</name>
    <dbReference type="NCBI Taxonomy" id="51605"/>
    <lineage>
        <taxon>Eukaryota</taxon>
        <taxon>Viridiplantae</taxon>
        <taxon>Streptophyta</taxon>
        <taxon>Embryophyta</taxon>
        <taxon>Tracheophyta</taxon>
        <taxon>Spermatophyta</taxon>
        <taxon>Magnoliopsida</taxon>
        <taxon>Liliopsida</taxon>
        <taxon>Araceae</taxon>
        <taxon>Lemnoideae</taxon>
        <taxon>Spirodela</taxon>
    </lineage>
</organism>
<dbReference type="InterPro" id="IPR044804">
    <property type="entry name" value="Ribosomal_eL20z-like"/>
</dbReference>
<evidence type="ECO:0000256" key="2">
    <source>
        <dbReference type="SAM" id="Phobius"/>
    </source>
</evidence>
<feature type="transmembrane region" description="Helical" evidence="2">
    <location>
        <begin position="134"/>
        <end position="153"/>
    </location>
</feature>
<dbReference type="OrthoDB" id="1304551at2759"/>
<name>A0A7I8KW33_SPIIN</name>